<gene>
    <name evidence="9" type="ORF">JO380_001317</name>
</gene>
<keyword evidence="5 7" id="KW-1133">Transmembrane helix</keyword>
<comment type="subcellular location">
    <subcellularLocation>
        <location evidence="1 7">Cell membrane</location>
        <topology evidence="1 7">Multi-pass membrane protein</topology>
    </subcellularLocation>
</comment>
<dbReference type="PANTHER" id="PTHR32243:SF18">
    <property type="entry name" value="INNER MEMBRANE ABC TRANSPORTER PERMEASE PROTEIN YCJP"/>
    <property type="match status" value="1"/>
</dbReference>
<organism evidence="9 10">
    <name type="scientific">Cellulomonas iranensis</name>
    <dbReference type="NCBI Taxonomy" id="76862"/>
    <lineage>
        <taxon>Bacteria</taxon>
        <taxon>Bacillati</taxon>
        <taxon>Actinomycetota</taxon>
        <taxon>Actinomycetes</taxon>
        <taxon>Micrococcales</taxon>
        <taxon>Cellulomonadaceae</taxon>
        <taxon>Cellulomonas</taxon>
    </lineage>
</organism>
<feature type="transmembrane region" description="Helical" evidence="7">
    <location>
        <begin position="161"/>
        <end position="183"/>
    </location>
</feature>
<evidence type="ECO:0000256" key="3">
    <source>
        <dbReference type="ARBA" id="ARBA00022475"/>
    </source>
</evidence>
<evidence type="ECO:0000313" key="9">
    <source>
        <dbReference type="EMBL" id="MDQ0424936.1"/>
    </source>
</evidence>
<proteinExistence type="inferred from homology"/>
<dbReference type="InterPro" id="IPR035906">
    <property type="entry name" value="MetI-like_sf"/>
</dbReference>
<accession>A0ABU0GHT8</accession>
<dbReference type="SUPFAM" id="SSF161098">
    <property type="entry name" value="MetI-like"/>
    <property type="match status" value="1"/>
</dbReference>
<dbReference type="CDD" id="cd06261">
    <property type="entry name" value="TM_PBP2"/>
    <property type="match status" value="1"/>
</dbReference>
<evidence type="ECO:0000256" key="4">
    <source>
        <dbReference type="ARBA" id="ARBA00022692"/>
    </source>
</evidence>
<evidence type="ECO:0000256" key="5">
    <source>
        <dbReference type="ARBA" id="ARBA00022989"/>
    </source>
</evidence>
<comment type="similarity">
    <text evidence="7">Belongs to the binding-protein-dependent transport system permease family.</text>
</comment>
<keyword evidence="4 7" id="KW-0812">Transmembrane</keyword>
<dbReference type="Gene3D" id="1.10.3720.10">
    <property type="entry name" value="MetI-like"/>
    <property type="match status" value="1"/>
</dbReference>
<dbReference type="RefSeq" id="WP_152667346.1">
    <property type="nucleotide sequence ID" value="NZ_JAUSVM010000001.1"/>
</dbReference>
<dbReference type="Pfam" id="PF00528">
    <property type="entry name" value="BPD_transp_1"/>
    <property type="match status" value="1"/>
</dbReference>
<reference evidence="9 10" key="1">
    <citation type="submission" date="2023-07" db="EMBL/GenBank/DDBJ databases">
        <title>Sequencing the genomes of 1000 actinobacteria strains.</title>
        <authorList>
            <person name="Klenk H.-P."/>
        </authorList>
    </citation>
    <scope>NUCLEOTIDE SEQUENCE [LARGE SCALE GENOMIC DNA]</scope>
    <source>
        <strain evidence="9 10">DSM 14785</strain>
    </source>
</reference>
<feature type="transmembrane region" description="Helical" evidence="7">
    <location>
        <begin position="33"/>
        <end position="53"/>
    </location>
</feature>
<evidence type="ECO:0000256" key="7">
    <source>
        <dbReference type="RuleBase" id="RU363032"/>
    </source>
</evidence>
<dbReference type="PANTHER" id="PTHR32243">
    <property type="entry name" value="MALTOSE TRANSPORT SYSTEM PERMEASE-RELATED"/>
    <property type="match status" value="1"/>
</dbReference>
<evidence type="ECO:0000313" key="10">
    <source>
        <dbReference type="Proteomes" id="UP001240250"/>
    </source>
</evidence>
<name>A0ABU0GHT8_9CELL</name>
<evidence type="ECO:0000259" key="8">
    <source>
        <dbReference type="PROSITE" id="PS50928"/>
    </source>
</evidence>
<keyword evidence="10" id="KW-1185">Reference proteome</keyword>
<evidence type="ECO:0000256" key="6">
    <source>
        <dbReference type="ARBA" id="ARBA00023136"/>
    </source>
</evidence>
<feature type="transmembrane region" description="Helical" evidence="7">
    <location>
        <begin position="91"/>
        <end position="115"/>
    </location>
</feature>
<sequence>MSETTTARVVAPVARPAARRVPGRGRHKPAGPLAYVGLVAASAFAVLPLLWAVSTSLKSKGAVLSDGGWVPAAPTLQNYATVLFDSQVPRYLLNSIVVAGGSVALTIVLALLGAYATARFQFRGRDASLFLILMTSMIPGIAILVPLYFLAVRTGLYDTYLGMIVVYTAWQVPTVLWMLRGFLQSIPASLEEAGRIDGAGDLRIMVQLVLPLAKPGIAAASVVAFVAVWNDFLIASTMVSSDHKRLVSVGLYNYLSQYGIEWGQLTAAVVVTVVPMILLFVLMEKRIVSGLSAGATKG</sequence>
<feature type="transmembrane region" description="Helical" evidence="7">
    <location>
        <begin position="262"/>
        <end position="282"/>
    </location>
</feature>
<keyword evidence="2 7" id="KW-0813">Transport</keyword>
<keyword evidence="3" id="KW-1003">Cell membrane</keyword>
<keyword evidence="6 7" id="KW-0472">Membrane</keyword>
<evidence type="ECO:0000256" key="2">
    <source>
        <dbReference type="ARBA" id="ARBA00022448"/>
    </source>
</evidence>
<dbReference type="EMBL" id="JAUSVM010000001">
    <property type="protein sequence ID" value="MDQ0424936.1"/>
    <property type="molecule type" value="Genomic_DNA"/>
</dbReference>
<feature type="transmembrane region" description="Helical" evidence="7">
    <location>
        <begin position="127"/>
        <end position="149"/>
    </location>
</feature>
<feature type="domain" description="ABC transmembrane type-1" evidence="8">
    <location>
        <begin position="92"/>
        <end position="283"/>
    </location>
</feature>
<comment type="caution">
    <text evidence="9">The sequence shown here is derived from an EMBL/GenBank/DDBJ whole genome shotgun (WGS) entry which is preliminary data.</text>
</comment>
<dbReference type="InterPro" id="IPR050901">
    <property type="entry name" value="BP-dep_ABC_trans_perm"/>
</dbReference>
<protein>
    <submittedName>
        <fullName evidence="9">ABC-type glycerol-3-phosphate transport system permease component</fullName>
    </submittedName>
</protein>
<dbReference type="Proteomes" id="UP001240250">
    <property type="component" value="Unassembled WGS sequence"/>
</dbReference>
<evidence type="ECO:0000256" key="1">
    <source>
        <dbReference type="ARBA" id="ARBA00004651"/>
    </source>
</evidence>
<dbReference type="PROSITE" id="PS50928">
    <property type="entry name" value="ABC_TM1"/>
    <property type="match status" value="1"/>
</dbReference>
<feature type="transmembrane region" description="Helical" evidence="7">
    <location>
        <begin position="204"/>
        <end position="229"/>
    </location>
</feature>
<dbReference type="InterPro" id="IPR000515">
    <property type="entry name" value="MetI-like"/>
</dbReference>